<dbReference type="Gene3D" id="1.10.287.10">
    <property type="entry name" value="S15/NS1, RNA-binding"/>
    <property type="match status" value="1"/>
</dbReference>
<comment type="caution">
    <text evidence="7">The sequence shown here is derived from an EMBL/GenBank/DDBJ whole genome shotgun (WGS) entry which is preliminary data.</text>
</comment>
<keyword evidence="4 6" id="KW-0694">RNA-binding</keyword>
<dbReference type="AlphaFoldDB" id="A0A0W0GII1"/>
<organism evidence="7 8">
    <name type="scientific">Dehalogenimonas alkenigignens</name>
    <dbReference type="NCBI Taxonomy" id="1217799"/>
    <lineage>
        <taxon>Bacteria</taxon>
        <taxon>Bacillati</taxon>
        <taxon>Chloroflexota</taxon>
        <taxon>Dehalococcoidia</taxon>
        <taxon>Dehalococcoidales</taxon>
        <taxon>Dehalococcoidaceae</taxon>
        <taxon>Dehalogenimonas</taxon>
    </lineage>
</organism>
<name>A0A0W0GII1_9CHLR</name>
<dbReference type="InterPro" id="IPR005290">
    <property type="entry name" value="Ribosomal_uS15_bac-type"/>
</dbReference>
<evidence type="ECO:0000256" key="6">
    <source>
        <dbReference type="RuleBase" id="RU004524"/>
    </source>
</evidence>
<comment type="function">
    <text evidence="4">Forms an intersubunit bridge (bridge B4) with the 23S rRNA of the 50S subunit in the ribosome.</text>
</comment>
<dbReference type="GO" id="GO:0022627">
    <property type="term" value="C:cytosolic small ribosomal subunit"/>
    <property type="evidence" value="ECO:0007669"/>
    <property type="project" value="TreeGrafter"/>
</dbReference>
<keyword evidence="8" id="KW-1185">Reference proteome</keyword>
<gene>
    <name evidence="4" type="primary">rpsO</name>
    <name evidence="7" type="ORF">DEALK_12250</name>
</gene>
<dbReference type="RefSeq" id="WP_058440058.1">
    <property type="nucleotide sequence ID" value="NZ_KQ758903.1"/>
</dbReference>
<dbReference type="EMBL" id="LFDV01000002">
    <property type="protein sequence ID" value="KTB48379.1"/>
    <property type="molecule type" value="Genomic_DNA"/>
</dbReference>
<dbReference type="PATRIC" id="fig|1217799.6.peg.1267"/>
<evidence type="ECO:0000256" key="3">
    <source>
        <dbReference type="ARBA" id="ARBA00064542"/>
    </source>
</evidence>
<dbReference type="GO" id="GO:0019843">
    <property type="term" value="F:rRNA binding"/>
    <property type="evidence" value="ECO:0007669"/>
    <property type="project" value="UniProtKB-UniRule"/>
</dbReference>
<proteinExistence type="inferred from homology"/>
<dbReference type="GO" id="GO:0006412">
    <property type="term" value="P:translation"/>
    <property type="evidence" value="ECO:0007669"/>
    <property type="project" value="UniProtKB-UniRule"/>
</dbReference>
<comment type="function">
    <text evidence="4 6">One of the primary rRNA binding proteins, it binds directly to 16S rRNA where it helps nucleate assembly of the platform of the 30S subunit by binding and bridging several RNA helices of the 16S rRNA.</text>
</comment>
<sequence length="87" mass="10052">MEKQDKINVIDAFKRHAKDTGSAEVQVAILSARINQLTTHLAANKQDAHTKRNLLRLVGQRRRMLAYLRREDATRYQDLIAKIGLRK</sequence>
<dbReference type="Pfam" id="PF00312">
    <property type="entry name" value="Ribosomal_S15"/>
    <property type="match status" value="1"/>
</dbReference>
<dbReference type="PANTHER" id="PTHR23321">
    <property type="entry name" value="RIBOSOMAL PROTEIN S15, BACTERIAL AND ORGANELLAR"/>
    <property type="match status" value="1"/>
</dbReference>
<evidence type="ECO:0000256" key="1">
    <source>
        <dbReference type="ARBA" id="ARBA00022980"/>
    </source>
</evidence>
<dbReference type="NCBIfam" id="TIGR00952">
    <property type="entry name" value="S15_bact"/>
    <property type="match status" value="1"/>
</dbReference>
<dbReference type="HAMAP" id="MF_01343_B">
    <property type="entry name" value="Ribosomal_uS15_B"/>
    <property type="match status" value="1"/>
</dbReference>
<dbReference type="Gene3D" id="6.10.250.3130">
    <property type="match status" value="1"/>
</dbReference>
<dbReference type="OrthoDB" id="9799262at2"/>
<dbReference type="InterPro" id="IPR009068">
    <property type="entry name" value="uS15_NS1_RNA-bd_sf"/>
</dbReference>
<dbReference type="Proteomes" id="UP000053947">
    <property type="component" value="Unassembled WGS sequence"/>
</dbReference>
<dbReference type="InterPro" id="IPR000589">
    <property type="entry name" value="Ribosomal_uS15"/>
</dbReference>
<evidence type="ECO:0000313" key="8">
    <source>
        <dbReference type="Proteomes" id="UP000053947"/>
    </source>
</evidence>
<keyword evidence="4 6" id="KW-0699">rRNA-binding</keyword>
<accession>A0A0W0GII1</accession>
<protein>
    <recommendedName>
        <fullName evidence="4">Small ribosomal subunit protein uS15</fullName>
    </recommendedName>
</protein>
<dbReference type="FunFam" id="1.10.287.10:FF:000002">
    <property type="entry name" value="30S ribosomal protein S15"/>
    <property type="match status" value="1"/>
</dbReference>
<reference evidence="7 8" key="1">
    <citation type="submission" date="2015-06" db="EMBL/GenBank/DDBJ databases">
        <title>Genome sequence of the organohalide-respiring Dehalogenimonas alkenigignens type strain (IP3-3T).</title>
        <authorList>
            <person name="Key T.A."/>
            <person name="Richmond D.P."/>
            <person name="Bowman K.S."/>
            <person name="Cho Y.-J."/>
            <person name="Chun J."/>
            <person name="da Costa M.S."/>
            <person name="Rainey F.A."/>
            <person name="Moe W.M."/>
        </authorList>
    </citation>
    <scope>NUCLEOTIDE SEQUENCE [LARGE SCALE GENOMIC DNA]</scope>
    <source>
        <strain evidence="7 8">IP3-3</strain>
    </source>
</reference>
<dbReference type="PROSITE" id="PS00362">
    <property type="entry name" value="RIBOSOMAL_S15"/>
    <property type="match status" value="1"/>
</dbReference>
<evidence type="ECO:0000256" key="2">
    <source>
        <dbReference type="ARBA" id="ARBA00023274"/>
    </source>
</evidence>
<evidence type="ECO:0000313" key="7">
    <source>
        <dbReference type="EMBL" id="KTB48379.1"/>
    </source>
</evidence>
<dbReference type="STRING" id="1217799.DEALK_12250"/>
<dbReference type="SMART" id="SM01387">
    <property type="entry name" value="Ribosomal_S15"/>
    <property type="match status" value="1"/>
</dbReference>
<keyword evidence="1 4" id="KW-0689">Ribosomal protein</keyword>
<dbReference type="CDD" id="cd00353">
    <property type="entry name" value="Ribosomal_S15p_S13e"/>
    <property type="match status" value="1"/>
</dbReference>
<dbReference type="SUPFAM" id="SSF47060">
    <property type="entry name" value="S15/NS1 RNA-binding domain"/>
    <property type="match status" value="1"/>
</dbReference>
<dbReference type="GO" id="GO:0003735">
    <property type="term" value="F:structural constituent of ribosome"/>
    <property type="evidence" value="ECO:0007669"/>
    <property type="project" value="InterPro"/>
</dbReference>
<evidence type="ECO:0000256" key="4">
    <source>
        <dbReference type="HAMAP-Rule" id="MF_01343"/>
    </source>
</evidence>
<evidence type="ECO:0000256" key="5">
    <source>
        <dbReference type="RuleBase" id="RU003919"/>
    </source>
</evidence>
<keyword evidence="2 4" id="KW-0687">Ribonucleoprotein</keyword>
<dbReference type="PANTHER" id="PTHR23321:SF26">
    <property type="entry name" value="SMALL RIBOSOMAL SUBUNIT PROTEIN US15M"/>
    <property type="match status" value="1"/>
</dbReference>
<comment type="subunit">
    <text evidence="3 4">Part of the 30S ribosomal subunit. Forms a bridge to the 50S subunit in the 70S ribosome, contacting the 23S rRNA.</text>
</comment>
<comment type="similarity">
    <text evidence="4 5">Belongs to the universal ribosomal protein uS15 family.</text>
</comment>